<dbReference type="InterPro" id="IPR004209">
    <property type="entry name" value="FTR_bsu"/>
</dbReference>
<gene>
    <name evidence="1" type="ORF">S01H1_30053</name>
</gene>
<sequence>PPEICPTCLVKNAYVEVSSEEARKIITITKTKIDKDKFQKAIKIFAENREFQVNPDKEKVNMLIEGVFECEKNHGFKYCPCRLIEKDFEKDIKLICPCNFLIHETYKGKDDGECWCGLFVKRRHDE</sequence>
<name>X0U383_9ZZZZ</name>
<dbReference type="InterPro" id="IPR036644">
    <property type="entry name" value="FTR_bsu_sf"/>
</dbReference>
<dbReference type="AlphaFoldDB" id="X0U383"/>
<feature type="non-terminal residue" evidence="1">
    <location>
        <position position="1"/>
    </location>
</feature>
<dbReference type="Pfam" id="PF02943">
    <property type="entry name" value="FeThRed_B"/>
    <property type="match status" value="1"/>
</dbReference>
<reference evidence="1" key="1">
    <citation type="journal article" date="2014" name="Front. Microbiol.">
        <title>High frequency of phylogenetically diverse reductive dehalogenase-homologous genes in deep subseafloor sedimentary metagenomes.</title>
        <authorList>
            <person name="Kawai M."/>
            <person name="Futagami T."/>
            <person name="Toyoda A."/>
            <person name="Takaki Y."/>
            <person name="Nishi S."/>
            <person name="Hori S."/>
            <person name="Arai W."/>
            <person name="Tsubouchi T."/>
            <person name="Morono Y."/>
            <person name="Uchiyama I."/>
            <person name="Ito T."/>
            <person name="Fujiyama A."/>
            <person name="Inagaki F."/>
            <person name="Takami H."/>
        </authorList>
    </citation>
    <scope>NUCLEOTIDE SEQUENCE</scope>
    <source>
        <strain evidence="1">Expedition CK06-06</strain>
    </source>
</reference>
<organism evidence="1">
    <name type="scientific">marine sediment metagenome</name>
    <dbReference type="NCBI Taxonomy" id="412755"/>
    <lineage>
        <taxon>unclassified sequences</taxon>
        <taxon>metagenomes</taxon>
        <taxon>ecological metagenomes</taxon>
    </lineage>
</organism>
<proteinExistence type="predicted"/>
<comment type="caution">
    <text evidence="1">The sequence shown here is derived from an EMBL/GenBank/DDBJ whole genome shotgun (WGS) entry which is preliminary data.</text>
</comment>
<dbReference type="Gene3D" id="3.90.460.10">
    <property type="entry name" value="Ferredoxin thioredoxin reductase catalytic beta subunit"/>
    <property type="match status" value="1"/>
</dbReference>
<dbReference type="SUPFAM" id="SSF57662">
    <property type="entry name" value="Ferredoxin thioredoxin reductase (FTR), catalytic beta chain"/>
    <property type="match status" value="1"/>
</dbReference>
<evidence type="ECO:0000313" key="1">
    <source>
        <dbReference type="EMBL" id="GAF94862.1"/>
    </source>
</evidence>
<dbReference type="EMBL" id="BARS01018472">
    <property type="protein sequence ID" value="GAF94862.1"/>
    <property type="molecule type" value="Genomic_DNA"/>
</dbReference>
<accession>X0U383</accession>
<dbReference type="GO" id="GO:0016730">
    <property type="term" value="F:oxidoreductase activity, acting on iron-sulfur proteins as donors"/>
    <property type="evidence" value="ECO:0007669"/>
    <property type="project" value="InterPro"/>
</dbReference>
<protein>
    <submittedName>
        <fullName evidence="1">Uncharacterized protein</fullName>
    </submittedName>
</protein>